<dbReference type="GO" id="GO:0005737">
    <property type="term" value="C:cytoplasm"/>
    <property type="evidence" value="ECO:0007669"/>
    <property type="project" value="TreeGrafter"/>
</dbReference>
<evidence type="ECO:0000256" key="1">
    <source>
        <dbReference type="PIRNR" id="PIRNR000915"/>
    </source>
</evidence>
<dbReference type="GO" id="GO:0046872">
    <property type="term" value="F:metal ion binding"/>
    <property type="evidence" value="ECO:0007669"/>
    <property type="project" value="UniProtKB-KW"/>
</dbReference>
<dbReference type="NCBIfam" id="TIGR01460">
    <property type="entry name" value="HAD-SF-IIA"/>
    <property type="match status" value="1"/>
</dbReference>
<dbReference type="RefSeq" id="WP_006693284.1">
    <property type="nucleotide sequence ID" value="NZ_JH376800.1"/>
</dbReference>
<dbReference type="STRING" id="679201.HMPREF9334_01849"/>
<dbReference type="SUPFAM" id="SSF56784">
    <property type="entry name" value="HAD-like"/>
    <property type="match status" value="1"/>
</dbReference>
<feature type="binding site" evidence="4">
    <location>
        <position position="23"/>
    </location>
    <ligand>
        <name>Mg(2+)</name>
        <dbReference type="ChEBI" id="CHEBI:18420"/>
    </ligand>
</feature>
<dbReference type="Pfam" id="PF13344">
    <property type="entry name" value="Hydrolase_6"/>
    <property type="match status" value="1"/>
</dbReference>
<keyword evidence="1 4" id="KW-0460">Magnesium</keyword>
<evidence type="ECO:0000256" key="3">
    <source>
        <dbReference type="PIRSR" id="PIRSR000915-2"/>
    </source>
</evidence>
<dbReference type="InterPro" id="IPR023214">
    <property type="entry name" value="HAD_sf"/>
</dbReference>
<evidence type="ECO:0000313" key="6">
    <source>
        <dbReference type="Proteomes" id="UP000004129"/>
    </source>
</evidence>
<dbReference type="Proteomes" id="UP000004129">
    <property type="component" value="Unassembled WGS sequence"/>
</dbReference>
<dbReference type="Gene3D" id="3.40.50.1000">
    <property type="entry name" value="HAD superfamily/HAD-like"/>
    <property type="match status" value="2"/>
</dbReference>
<organism evidence="5 6">
    <name type="scientific">Selenomonas infelix ATCC 43532</name>
    <dbReference type="NCBI Taxonomy" id="679201"/>
    <lineage>
        <taxon>Bacteria</taxon>
        <taxon>Bacillati</taxon>
        <taxon>Bacillota</taxon>
        <taxon>Negativicutes</taxon>
        <taxon>Selenomonadales</taxon>
        <taxon>Selenomonadaceae</taxon>
        <taxon>Selenomonas</taxon>
    </lineage>
</organism>
<comment type="similarity">
    <text evidence="1">Belongs to the HAD-like hydrolase superfamily. NagD family.</text>
</comment>
<feature type="active site" description="Nucleophile" evidence="2">
    <location>
        <position position="23"/>
    </location>
</feature>
<dbReference type="eggNOG" id="COG0647">
    <property type="taxonomic scope" value="Bacteria"/>
</dbReference>
<protein>
    <recommendedName>
        <fullName evidence="1">Acid sugar phosphatase</fullName>
        <ecNumber evidence="1">3.1.3.-</ecNumber>
    </recommendedName>
</protein>
<dbReference type="AlphaFoldDB" id="G5GRG8"/>
<dbReference type="PIRSF" id="PIRSF000915">
    <property type="entry name" value="PGP-type_phosphatase"/>
    <property type="match status" value="1"/>
</dbReference>
<dbReference type="InterPro" id="IPR036412">
    <property type="entry name" value="HAD-like_sf"/>
</dbReference>
<name>G5GRG8_9FIRM</name>
<dbReference type="InterPro" id="IPR006357">
    <property type="entry name" value="HAD-SF_hydro_IIA"/>
</dbReference>
<feature type="binding site" evidence="4">
    <location>
        <position position="222"/>
    </location>
    <ligand>
        <name>Mg(2+)</name>
        <dbReference type="ChEBI" id="CHEBI:18420"/>
    </ligand>
</feature>
<feature type="binding site" evidence="3">
    <location>
        <position position="197"/>
    </location>
    <ligand>
        <name>substrate</name>
    </ligand>
</feature>
<feature type="active site" description="Nucleophile" evidence="2">
    <location>
        <position position="25"/>
    </location>
</feature>
<dbReference type="OrthoDB" id="9810449at2"/>
<dbReference type="EC" id="3.1.3.-" evidence="1"/>
<dbReference type="PANTHER" id="PTHR19288:SF46">
    <property type="entry name" value="HALOACID DEHALOGENASE-LIKE HYDROLASE DOMAIN-CONTAINING PROTEIN 2"/>
    <property type="match status" value="1"/>
</dbReference>
<dbReference type="PANTHER" id="PTHR19288">
    <property type="entry name" value="4-NITROPHENYLPHOSPHATASE-RELATED"/>
    <property type="match status" value="1"/>
</dbReference>
<gene>
    <name evidence="5" type="ORF">HMPREF9334_01849</name>
</gene>
<dbReference type="GO" id="GO:0016791">
    <property type="term" value="F:phosphatase activity"/>
    <property type="evidence" value="ECO:0007669"/>
    <property type="project" value="TreeGrafter"/>
</dbReference>
<keyword evidence="6" id="KW-1185">Reference proteome</keyword>
<reference evidence="5 6" key="1">
    <citation type="submission" date="2011-08" db="EMBL/GenBank/DDBJ databases">
        <title>The Genome Sequence of Selenomonas infelix ATCC 43532.</title>
        <authorList>
            <consortium name="The Broad Institute Genome Sequencing Platform"/>
            <person name="Earl A."/>
            <person name="Ward D."/>
            <person name="Feldgarden M."/>
            <person name="Gevers D."/>
            <person name="Izard J."/>
            <person name="Blanton J.M."/>
            <person name="Baranova O.V."/>
            <person name="Dewhirst F.E."/>
            <person name="Young S.K."/>
            <person name="Zeng Q."/>
            <person name="Gargeya S."/>
            <person name="Fitzgerald M."/>
            <person name="Haas B."/>
            <person name="Abouelleil A."/>
            <person name="Alvarado L."/>
            <person name="Arachchi H.M."/>
            <person name="Berlin A."/>
            <person name="Brown A."/>
            <person name="Chapman S.B."/>
            <person name="Chen Z."/>
            <person name="Dunbar C."/>
            <person name="Freedman E."/>
            <person name="Gearin G."/>
            <person name="Gellesch M."/>
            <person name="Goldberg J."/>
            <person name="Griggs A."/>
            <person name="Gujja S."/>
            <person name="Heiman D."/>
            <person name="Howarth C."/>
            <person name="Larson L."/>
            <person name="Lui A."/>
            <person name="MacDonald P.J.P."/>
            <person name="Montmayeur A."/>
            <person name="Murphy C."/>
            <person name="Neiman D."/>
            <person name="Pearson M."/>
            <person name="Priest M."/>
            <person name="Roberts A."/>
            <person name="Saif S."/>
            <person name="Shea T."/>
            <person name="Shenoy N."/>
            <person name="Sisk P."/>
            <person name="Stolte C."/>
            <person name="Sykes S."/>
            <person name="Wortman J."/>
            <person name="Nusbaum C."/>
            <person name="Birren B."/>
        </authorList>
    </citation>
    <scope>NUCLEOTIDE SEQUENCE [LARGE SCALE GENOMIC DNA]</scope>
    <source>
        <strain evidence="5 6">ATCC 43532</strain>
    </source>
</reference>
<comment type="cofactor">
    <cofactor evidence="4">
        <name>Mg(2+)</name>
        <dbReference type="ChEBI" id="CHEBI:18420"/>
    </cofactor>
    <text evidence="4">Divalent metal ions. Mg(2+) is the most effective.</text>
</comment>
<dbReference type="HOGENOM" id="CLU_043473_1_2_9"/>
<keyword evidence="1 4" id="KW-0479">Metal-binding</keyword>
<evidence type="ECO:0000256" key="2">
    <source>
        <dbReference type="PIRSR" id="PIRSR000915-1"/>
    </source>
</evidence>
<evidence type="ECO:0000256" key="4">
    <source>
        <dbReference type="PIRSR" id="PIRSR000915-3"/>
    </source>
</evidence>
<proteinExistence type="inferred from homology"/>
<evidence type="ECO:0000313" key="5">
    <source>
        <dbReference type="EMBL" id="EHG19534.1"/>
    </source>
</evidence>
<dbReference type="Pfam" id="PF13242">
    <property type="entry name" value="Hydrolase_like"/>
    <property type="match status" value="1"/>
</dbReference>
<feature type="binding site" evidence="4">
    <location>
        <position position="25"/>
    </location>
    <ligand>
        <name>Mg(2+)</name>
        <dbReference type="ChEBI" id="CHEBI:18420"/>
    </ligand>
</feature>
<dbReference type="PATRIC" id="fig|679201.3.peg.1864"/>
<sequence length="274" mass="30205">MGYLDCFHVDAALLKSKKLFLFDMDGTINQEDVLIPGAKELLEEIQSVGSRFVFITNNSSKSVRDYIEKMRRLGISTNTDHFFTAGQATALYLREYHVDALIYCMGTHSFREELRSYGLRITEVPNAGAKVVVVGFDTELTSEKIRNTCEMLTEDVAYIATNPDLACPVSFGFIPDCGAICRMIACAVGKEPIFIGKPSRIMVDAVAEKFQIPLADIVVVGDRLYTDIATGLNAGVDTVCVLTGEATLDDIRDGDIRPTFTLNSVNDLYRALTV</sequence>
<accession>G5GRG8</accession>
<comment type="caution">
    <text evidence="5">The sequence shown here is derived from an EMBL/GenBank/DDBJ whole genome shotgun (WGS) entry which is preliminary data.</text>
</comment>
<comment type="function">
    <text evidence="1">Catalyzes the dephosphorylation of 2-6 carbon acid sugars in vitro.</text>
</comment>
<dbReference type="EMBL" id="ACZM01000018">
    <property type="protein sequence ID" value="EHG19534.1"/>
    <property type="molecule type" value="Genomic_DNA"/>
</dbReference>